<dbReference type="SUPFAM" id="SSF82895">
    <property type="entry name" value="TSP-1 type 1 repeat"/>
    <property type="match status" value="1"/>
</dbReference>
<dbReference type="EMBL" id="VXIV02001196">
    <property type="protein sequence ID" value="KAF6033947.1"/>
    <property type="molecule type" value="Genomic_DNA"/>
</dbReference>
<keyword evidence="4" id="KW-1185">Reference proteome</keyword>
<organism evidence="3 4">
    <name type="scientific">Bugula neritina</name>
    <name type="common">Brown bryozoan</name>
    <name type="synonym">Sertularia neritina</name>
    <dbReference type="NCBI Taxonomy" id="10212"/>
    <lineage>
        <taxon>Eukaryota</taxon>
        <taxon>Metazoa</taxon>
        <taxon>Spiralia</taxon>
        <taxon>Lophotrochozoa</taxon>
        <taxon>Bryozoa</taxon>
        <taxon>Gymnolaemata</taxon>
        <taxon>Cheilostomatida</taxon>
        <taxon>Flustrina</taxon>
        <taxon>Buguloidea</taxon>
        <taxon>Bugulidae</taxon>
        <taxon>Bugula</taxon>
    </lineage>
</organism>
<feature type="transmembrane region" description="Helical" evidence="2">
    <location>
        <begin position="726"/>
        <end position="749"/>
    </location>
</feature>
<reference evidence="3" key="1">
    <citation type="submission" date="2020-06" db="EMBL/GenBank/DDBJ databases">
        <title>Draft genome of Bugula neritina, a colonial animal packing powerful symbionts and potential medicines.</title>
        <authorList>
            <person name="Rayko M."/>
        </authorList>
    </citation>
    <scope>NUCLEOTIDE SEQUENCE [LARGE SCALE GENOMIC DNA]</scope>
    <source>
        <strain evidence="3">Kwan_BN1</strain>
    </source>
</reference>
<feature type="region of interest" description="Disordered" evidence="1">
    <location>
        <begin position="1"/>
        <end position="43"/>
    </location>
</feature>
<dbReference type="Proteomes" id="UP000593567">
    <property type="component" value="Unassembled WGS sequence"/>
</dbReference>
<keyword evidence="2" id="KW-0472">Membrane</keyword>
<dbReference type="OrthoDB" id="6273859at2759"/>
<sequence>MPDPETTTYTKTDSQTSVSTSTTTGSVTNTTSSTTTSATTSTTTSATTSTFSYADTLTTDLSTTTTAGHTTTPESLTSTADTVLNQSLATNSCDCSLRFELLQPSCQDNCPYWGDWQEGCYCNTTPSLTIEVRECLRKASRKDLILQNPICVKGSKKTRPGSNKLPCNCSEVVKVDQCDCTEQWGRRGDECKNVNVHRNQIMPKCVHSDVWPYKCGQFCNGYNGYTEWSTCGPCLIGQEFGRHHRKRRCMQAQQHDNTTQVFNHECVQDAVITASCLCNIAWSSWSDCDCKTGTQSRSRCDNLGSMAATSTLPPFSSTVVFSNYSEPLVFPGNTLITFDNFSLLRDTYSAKLVFDDWCYGERECGKICPQLLPWSSWSFCNCGSRQQLQKCHVPRNPYQVTLRSVECNRSSTWVESCDSETCLSDWTEWTRCPCETRFTHRKRKCIFGCYADVDEHKDCTLQELDCWKEWEDWGICHRPDHICGSGGVRYRKKFADCSAVKSLHKSCQESFEVESSECIDYRCAKIGEWGDWLEWSSTRKCGTSTRKRIRNCIFKEKSMEGWRDMSCNSSCFQCLEDDGNQLICKTDNCTEQDGCFFNNMTWPGELKLKFRCEVEAPTGAKRQQVNFLENKEFQYQTVQCGMMNEWSTWSRCGITCGYKWGKRYRSHTCNLTREERNSYICHSVQYFHVQPDWCLEEVRCPKHRTIAMVIPSKAERKRPTVEHENAVYIAGSLYAIFFGLLGTLVVWDLPFLGREIYKRLIQKIVKYFTQDTAVKEKKVQLRKPAQKKLPAASKLYRKKAAK</sequence>
<dbReference type="InterPro" id="IPR036383">
    <property type="entry name" value="TSP1_rpt_sf"/>
</dbReference>
<evidence type="ECO:0000256" key="1">
    <source>
        <dbReference type="SAM" id="MobiDB-lite"/>
    </source>
</evidence>
<comment type="caution">
    <text evidence="3">The sequence shown here is derived from an EMBL/GenBank/DDBJ whole genome shotgun (WGS) entry which is preliminary data.</text>
</comment>
<dbReference type="SMART" id="SM00209">
    <property type="entry name" value="TSP1"/>
    <property type="match status" value="4"/>
</dbReference>
<keyword evidence="2" id="KW-1133">Transmembrane helix</keyword>
<dbReference type="InterPro" id="IPR000884">
    <property type="entry name" value="TSP1_rpt"/>
</dbReference>
<name>A0A7J7K6S7_BUGNE</name>
<accession>A0A7J7K6S7</accession>
<proteinExistence type="predicted"/>
<gene>
    <name evidence="3" type="ORF">EB796_007744</name>
</gene>
<evidence type="ECO:0000256" key="2">
    <source>
        <dbReference type="SAM" id="Phobius"/>
    </source>
</evidence>
<evidence type="ECO:0000313" key="3">
    <source>
        <dbReference type="EMBL" id="KAF6033947.1"/>
    </source>
</evidence>
<dbReference type="AlphaFoldDB" id="A0A7J7K6S7"/>
<evidence type="ECO:0000313" key="4">
    <source>
        <dbReference type="Proteomes" id="UP000593567"/>
    </source>
</evidence>
<keyword evidence="2" id="KW-0812">Transmembrane</keyword>
<protein>
    <submittedName>
        <fullName evidence="3">Uncharacterized protein</fullName>
    </submittedName>
</protein>